<dbReference type="RefSeq" id="WP_153742981.1">
    <property type="nucleotide sequence ID" value="NZ_CP045843.1"/>
</dbReference>
<keyword evidence="3" id="KW-1185">Reference proteome</keyword>
<protein>
    <submittedName>
        <fullName evidence="2">DUF2569 family protein</fullName>
    </submittedName>
</protein>
<feature type="transmembrane region" description="Helical" evidence="1">
    <location>
        <begin position="90"/>
        <end position="108"/>
    </location>
</feature>
<evidence type="ECO:0000313" key="2">
    <source>
        <dbReference type="EMBL" id="QGH30223.1"/>
    </source>
</evidence>
<gene>
    <name evidence="2" type="ORF">GHC21_11355</name>
</gene>
<dbReference type="InterPro" id="IPR019690">
    <property type="entry name" value="DUF2569"/>
</dbReference>
<keyword evidence="1" id="KW-1133">Transmembrane helix</keyword>
<keyword evidence="1" id="KW-0812">Transmembrane</keyword>
<reference evidence="2 3" key="1">
    <citation type="submission" date="2019-10" db="EMBL/GenBank/DDBJ databases">
        <title>Complete genome sequencing of drug resistant plasmids in Kluyvera intermedia.</title>
        <authorList>
            <person name="Ke C."/>
            <person name="Jian S."/>
        </authorList>
    </citation>
    <scope>NUCLEOTIDE SEQUENCE [LARGE SCALE GENOMIC DNA]</scope>
    <source>
        <strain evidence="2 3">N2-1</strain>
    </source>
</reference>
<dbReference type="Proteomes" id="UP000344450">
    <property type="component" value="Chromosome"/>
</dbReference>
<feature type="transmembrane region" description="Helical" evidence="1">
    <location>
        <begin position="12"/>
        <end position="35"/>
    </location>
</feature>
<sequence length="146" mass="16542">MSDNSAERIGGWLLGPLAWLIVQLISVSVTLFKFATVLFAPQTFSLLKDLGTSNIVLLALSFISFIAMWYYTLWLTFAFFKRRSKVPKHYIIWLMVGVLLAVKAFAFSPIADDLAVRQLLLPLLAAALIVPYLKRSTRVKRTFTRT</sequence>
<evidence type="ECO:0000256" key="1">
    <source>
        <dbReference type="SAM" id="Phobius"/>
    </source>
</evidence>
<organism evidence="2 3">
    <name type="scientific">Kluyvera intermedia</name>
    <name type="common">Enterobacter intermedius</name>
    <dbReference type="NCBI Taxonomy" id="61648"/>
    <lineage>
        <taxon>Bacteria</taxon>
        <taxon>Pseudomonadati</taxon>
        <taxon>Pseudomonadota</taxon>
        <taxon>Gammaproteobacteria</taxon>
        <taxon>Enterobacterales</taxon>
        <taxon>Enterobacteriaceae</taxon>
        <taxon>Kluyvera</taxon>
    </lineage>
</organism>
<dbReference type="Pfam" id="PF10754">
    <property type="entry name" value="DUF2569"/>
    <property type="match status" value="1"/>
</dbReference>
<feature type="transmembrane region" description="Helical" evidence="1">
    <location>
        <begin position="55"/>
        <end position="78"/>
    </location>
</feature>
<dbReference type="EMBL" id="CP045845">
    <property type="protein sequence ID" value="QGH30223.1"/>
    <property type="molecule type" value="Genomic_DNA"/>
</dbReference>
<accession>A0ABX6DP86</accession>
<keyword evidence="1" id="KW-0472">Membrane</keyword>
<dbReference type="GeneID" id="91973002"/>
<proteinExistence type="predicted"/>
<feature type="transmembrane region" description="Helical" evidence="1">
    <location>
        <begin position="114"/>
        <end position="133"/>
    </location>
</feature>
<evidence type="ECO:0000313" key="3">
    <source>
        <dbReference type="Proteomes" id="UP000344450"/>
    </source>
</evidence>
<name>A0ABX6DP86_KLUIN</name>